<keyword evidence="1" id="KW-0732">Signal</keyword>
<proteinExistence type="predicted"/>
<feature type="signal peptide" evidence="1">
    <location>
        <begin position="1"/>
        <end position="20"/>
    </location>
</feature>
<accession>A0AAU7APG9</accession>
<feature type="chain" id="PRO_5043851271" description="Peptidase M11 gametolysin domain-containing protein" evidence="1">
    <location>
        <begin position="21"/>
        <end position="547"/>
    </location>
</feature>
<dbReference type="KEGG" id="parq:DSM112329_00392"/>
<gene>
    <name evidence="2" type="ORF">DSM112329_00392</name>
</gene>
<organism evidence="2">
    <name type="scientific">Paraconexibacter sp. AEG42_29</name>
    <dbReference type="NCBI Taxonomy" id="2997339"/>
    <lineage>
        <taxon>Bacteria</taxon>
        <taxon>Bacillati</taxon>
        <taxon>Actinomycetota</taxon>
        <taxon>Thermoleophilia</taxon>
        <taxon>Solirubrobacterales</taxon>
        <taxon>Paraconexibacteraceae</taxon>
        <taxon>Paraconexibacter</taxon>
    </lineage>
</organism>
<dbReference type="Pfam" id="PF13583">
    <property type="entry name" value="Reprolysin_4"/>
    <property type="match status" value="1"/>
</dbReference>
<name>A0AAU7APG9_9ACTN</name>
<evidence type="ECO:0000256" key="1">
    <source>
        <dbReference type="SAM" id="SignalP"/>
    </source>
</evidence>
<reference evidence="2" key="1">
    <citation type="submission" date="2022-12" db="EMBL/GenBank/DDBJ databases">
        <title>Paraconexibacter alkalitolerans sp. nov. and Baekduia alba sp. nov., isolated from soil and emended description of the genera Paraconexibacter (Chun et al., 2020) and Baekduia (An et al., 2020).</title>
        <authorList>
            <person name="Vieira S."/>
            <person name="Huber K.J."/>
            <person name="Geppert A."/>
            <person name="Wolf J."/>
            <person name="Neumann-Schaal M."/>
            <person name="Muesken M."/>
            <person name="Overmann J."/>
        </authorList>
    </citation>
    <scope>NUCLEOTIDE SEQUENCE</scope>
    <source>
        <strain evidence="2">AEG42_29</strain>
    </source>
</reference>
<dbReference type="AlphaFoldDB" id="A0AAU7APG9"/>
<dbReference type="EMBL" id="CP114014">
    <property type="protein sequence ID" value="XAY03573.1"/>
    <property type="molecule type" value="Genomic_DNA"/>
</dbReference>
<evidence type="ECO:0008006" key="3">
    <source>
        <dbReference type="Google" id="ProtNLM"/>
    </source>
</evidence>
<dbReference type="SUPFAM" id="SSF55486">
    <property type="entry name" value="Metalloproteases ('zincins'), catalytic domain"/>
    <property type="match status" value="1"/>
</dbReference>
<dbReference type="RefSeq" id="WP_354700129.1">
    <property type="nucleotide sequence ID" value="NZ_CP114014.1"/>
</dbReference>
<evidence type="ECO:0000313" key="2">
    <source>
        <dbReference type="EMBL" id="XAY03573.1"/>
    </source>
</evidence>
<protein>
    <recommendedName>
        <fullName evidence="3">Peptidase M11 gametolysin domain-containing protein</fullName>
    </recommendedName>
</protein>
<sequence>MLRRNLACALLISLAGAAPAAAAQRPDATKLVQQVRHDGRTVTMRLAKLPLRGPHFELRVQQPDGSYTTTKAPIGERAFLGTVDGRPGAVASGIVTRDGRLRGQIVFDRGATWFTRDAAVTGTRGTDAPVFAWPTRPTVASGRAGTRMRAWDIAVDTDSEYVAARSGSTAAVLEEVEYALSNVRAVYMHDALLMPRLARVIVRAAPARDPYTGDTTYLGPLRDEWRANQKDAVRDEVLLAADGGGNGGVAYGTDMNPDFAYANSGANDDGTFDVVARHEIGHNFDLSDLHAGSPEGKTIIEGNQYARFGGPELQTIFASRGARRGIYDDLGRFTRIPLAPYAALDLIDNVKPGAAVSRNVVGNDHDANGQGVYLASVAAKTSGGGTAEAVGGRVVYRAPDAASTLDVVRYTVADTCGQTATGVVFARTGSATRGSSRRPAVPRTVVLDRGAGGCAQLGSREVARVPLGGLVATARSAQLRVRVTGARRGAPVRVWRCGLRRPGRPSLTVGARGTARATVKVPLAGSRRVCAATGAGGRLRIELPAGG</sequence>
<dbReference type="Pfam" id="PF17963">
    <property type="entry name" value="Big_9"/>
    <property type="match status" value="1"/>
</dbReference>